<dbReference type="Gene3D" id="1.10.287.1350">
    <property type="match status" value="1"/>
</dbReference>
<dbReference type="GO" id="GO:0032259">
    <property type="term" value="P:methylation"/>
    <property type="evidence" value="ECO:0007669"/>
    <property type="project" value="UniProtKB-KW"/>
</dbReference>
<feature type="domain" description="O-methyltransferase C-terminal" evidence="4">
    <location>
        <begin position="111"/>
        <end position="327"/>
    </location>
</feature>
<keyword evidence="3" id="KW-0949">S-adenosyl-L-methionine</keyword>
<dbReference type="Pfam" id="PF00891">
    <property type="entry name" value="Methyltransf_2"/>
    <property type="match status" value="1"/>
</dbReference>
<reference evidence="6 7" key="1">
    <citation type="submission" date="2019-08" db="EMBL/GenBank/DDBJ databases">
        <title>Draft genome for granaticin producer strain Streptomyces parvus C05.</title>
        <authorList>
            <person name="Gonzalez-Pimentel J.L."/>
        </authorList>
    </citation>
    <scope>NUCLEOTIDE SEQUENCE [LARGE SCALE GENOMIC DNA]</scope>
    <source>
        <strain evidence="6 7">C05</strain>
    </source>
</reference>
<evidence type="ECO:0000259" key="4">
    <source>
        <dbReference type="Pfam" id="PF00891"/>
    </source>
</evidence>
<sequence length="352" mass="37703">MTTDADARRTVISAIFGTLATQAVGAAARLELADRIGESGADTDELALACGVPAEQLGRLLRALASLGLCVESEPGRFALTEAGALLRRDDPASLLAFAAFLTHDVFQRNWLNLQESLDTGLPAFDTAFGLPVYDYLSGRPELAALFHAAMSRRHRPLEMAAAISAVYDLGRFSTVVDVGGGDGTLLAAFLDRYPHLTGTVLETEAGVARARETIAGSGLTDRCRAVAGDFFAEVPKGADLYLIKNVVLNWDDERAWTILRRVRDAMPDHGKLLIAEPVLPDTADADSLNHAALENPYLTDLHMLVTIGGRQRTRAEYTAICARAGLRVTEVVPLAQELNASLIEVVPDIAA</sequence>
<evidence type="ECO:0000313" key="7">
    <source>
        <dbReference type="Proteomes" id="UP000323242"/>
    </source>
</evidence>
<dbReference type="PIRSF" id="PIRSF005739">
    <property type="entry name" value="O-mtase"/>
    <property type="match status" value="1"/>
</dbReference>
<dbReference type="InterPro" id="IPR012967">
    <property type="entry name" value="COMT_dimerisation"/>
</dbReference>
<dbReference type="InterPro" id="IPR016461">
    <property type="entry name" value="COMT-like"/>
</dbReference>
<dbReference type="PROSITE" id="PS51683">
    <property type="entry name" value="SAM_OMT_II"/>
    <property type="match status" value="1"/>
</dbReference>
<dbReference type="Gene3D" id="1.10.10.10">
    <property type="entry name" value="Winged helix-like DNA-binding domain superfamily/Winged helix DNA-binding domain"/>
    <property type="match status" value="1"/>
</dbReference>
<dbReference type="InterPro" id="IPR001077">
    <property type="entry name" value="COMT_C"/>
</dbReference>
<dbReference type="SUPFAM" id="SSF46785">
    <property type="entry name" value="Winged helix' DNA-binding domain"/>
    <property type="match status" value="1"/>
</dbReference>
<dbReference type="Gene3D" id="3.40.50.150">
    <property type="entry name" value="Vaccinia Virus protein VP39"/>
    <property type="match status" value="1"/>
</dbReference>
<dbReference type="GO" id="GO:0008171">
    <property type="term" value="F:O-methyltransferase activity"/>
    <property type="evidence" value="ECO:0007669"/>
    <property type="project" value="InterPro"/>
</dbReference>
<keyword evidence="1 6" id="KW-0489">Methyltransferase</keyword>
<dbReference type="EMBL" id="VSZQ01000017">
    <property type="protein sequence ID" value="TYR65633.1"/>
    <property type="molecule type" value="Genomic_DNA"/>
</dbReference>
<organism evidence="6 7">
    <name type="scientific">Streptomyces parvus</name>
    <dbReference type="NCBI Taxonomy" id="66428"/>
    <lineage>
        <taxon>Bacteria</taxon>
        <taxon>Bacillati</taxon>
        <taxon>Actinomycetota</taxon>
        <taxon>Actinomycetes</taxon>
        <taxon>Kitasatosporales</taxon>
        <taxon>Streptomycetaceae</taxon>
        <taxon>Streptomyces</taxon>
    </lineage>
</organism>
<dbReference type="AlphaFoldDB" id="A0A5D4JPS5"/>
<proteinExistence type="predicted"/>
<dbReference type="RefSeq" id="WP_148901594.1">
    <property type="nucleotide sequence ID" value="NZ_VSZQ01000017.1"/>
</dbReference>
<comment type="caution">
    <text evidence="6">The sequence shown here is derived from an EMBL/GenBank/DDBJ whole genome shotgun (WGS) entry which is preliminary data.</text>
</comment>
<name>A0A5D4JPS5_9ACTN</name>
<dbReference type="InterPro" id="IPR029063">
    <property type="entry name" value="SAM-dependent_MTases_sf"/>
</dbReference>
<evidence type="ECO:0000259" key="5">
    <source>
        <dbReference type="Pfam" id="PF08100"/>
    </source>
</evidence>
<feature type="domain" description="O-methyltransferase dimerisation" evidence="5">
    <location>
        <begin position="14"/>
        <end position="87"/>
    </location>
</feature>
<gene>
    <name evidence="6" type="ORF">FY004_05115</name>
</gene>
<dbReference type="InterPro" id="IPR036390">
    <property type="entry name" value="WH_DNA-bd_sf"/>
</dbReference>
<keyword evidence="7" id="KW-1185">Reference proteome</keyword>
<accession>A0A5D4JPS5</accession>
<evidence type="ECO:0000313" key="6">
    <source>
        <dbReference type="EMBL" id="TYR65633.1"/>
    </source>
</evidence>
<dbReference type="Proteomes" id="UP000323242">
    <property type="component" value="Unassembled WGS sequence"/>
</dbReference>
<dbReference type="GO" id="GO:0046983">
    <property type="term" value="F:protein dimerization activity"/>
    <property type="evidence" value="ECO:0007669"/>
    <property type="project" value="InterPro"/>
</dbReference>
<dbReference type="PANTHER" id="PTHR43712:SF2">
    <property type="entry name" value="O-METHYLTRANSFERASE CICE"/>
    <property type="match status" value="1"/>
</dbReference>
<dbReference type="PANTHER" id="PTHR43712">
    <property type="entry name" value="PUTATIVE (AFU_ORTHOLOGUE AFUA_4G14580)-RELATED"/>
    <property type="match status" value="1"/>
</dbReference>
<dbReference type="Pfam" id="PF08100">
    <property type="entry name" value="Dimerisation"/>
    <property type="match status" value="1"/>
</dbReference>
<evidence type="ECO:0000256" key="2">
    <source>
        <dbReference type="ARBA" id="ARBA00022679"/>
    </source>
</evidence>
<protein>
    <submittedName>
        <fullName evidence="6">Methyltransferase</fullName>
    </submittedName>
</protein>
<evidence type="ECO:0000256" key="1">
    <source>
        <dbReference type="ARBA" id="ARBA00022603"/>
    </source>
</evidence>
<keyword evidence="2 6" id="KW-0808">Transferase</keyword>
<dbReference type="SUPFAM" id="SSF53335">
    <property type="entry name" value="S-adenosyl-L-methionine-dependent methyltransferases"/>
    <property type="match status" value="1"/>
</dbReference>
<evidence type="ECO:0000256" key="3">
    <source>
        <dbReference type="ARBA" id="ARBA00022691"/>
    </source>
</evidence>
<dbReference type="InterPro" id="IPR036388">
    <property type="entry name" value="WH-like_DNA-bd_sf"/>
</dbReference>